<evidence type="ECO:0000313" key="4">
    <source>
        <dbReference type="Proteomes" id="UP001341840"/>
    </source>
</evidence>
<dbReference type="EMBL" id="JASCZI010000424">
    <property type="protein sequence ID" value="MED6111721.1"/>
    <property type="molecule type" value="Genomic_DNA"/>
</dbReference>
<protein>
    <recommendedName>
        <fullName evidence="2">FAR1 domain-containing protein</fullName>
    </recommendedName>
</protein>
<organism evidence="3 4">
    <name type="scientific">Stylosanthes scabra</name>
    <dbReference type="NCBI Taxonomy" id="79078"/>
    <lineage>
        <taxon>Eukaryota</taxon>
        <taxon>Viridiplantae</taxon>
        <taxon>Streptophyta</taxon>
        <taxon>Embryophyta</taxon>
        <taxon>Tracheophyta</taxon>
        <taxon>Spermatophyta</taxon>
        <taxon>Magnoliopsida</taxon>
        <taxon>eudicotyledons</taxon>
        <taxon>Gunneridae</taxon>
        <taxon>Pentapetalae</taxon>
        <taxon>rosids</taxon>
        <taxon>fabids</taxon>
        <taxon>Fabales</taxon>
        <taxon>Fabaceae</taxon>
        <taxon>Papilionoideae</taxon>
        <taxon>50 kb inversion clade</taxon>
        <taxon>dalbergioids sensu lato</taxon>
        <taxon>Dalbergieae</taxon>
        <taxon>Pterocarpus clade</taxon>
        <taxon>Stylosanthes</taxon>
    </lineage>
</organism>
<comment type="caution">
    <text evidence="3">The sequence shown here is derived from an EMBL/GenBank/DDBJ whole genome shotgun (WGS) entry which is preliminary data.</text>
</comment>
<sequence>MEATSSDPSLEADSDRSRESDNTEQFSCDVDDQYVPKVGMLFGSLEEARKFYADYARRVGFSTKIRNTNRSKKSNQILNQLLSCNREGKRRSNVPVSERTNAVYAANCPAIMYIHHLNMIDSWEISKVVLEHSYPCCPIEAEMFPQYRLMSMQVRRTIEIND</sequence>
<name>A0ABU6QIF0_9FABA</name>
<dbReference type="Pfam" id="PF03101">
    <property type="entry name" value="FAR1"/>
    <property type="match status" value="1"/>
</dbReference>
<reference evidence="3 4" key="1">
    <citation type="journal article" date="2023" name="Plants (Basel)">
        <title>Bridging the Gap: Combining Genomics and Transcriptomics Approaches to Understand Stylosanthes scabra, an Orphan Legume from the Brazilian Caatinga.</title>
        <authorList>
            <person name="Ferreira-Neto J.R.C."/>
            <person name="da Silva M.D."/>
            <person name="Binneck E."/>
            <person name="de Melo N.F."/>
            <person name="da Silva R.H."/>
            <person name="de Melo A.L.T.M."/>
            <person name="Pandolfi V."/>
            <person name="Bustamante F.O."/>
            <person name="Brasileiro-Vidal A.C."/>
            <person name="Benko-Iseppon A.M."/>
        </authorList>
    </citation>
    <scope>NUCLEOTIDE SEQUENCE [LARGE SCALE GENOMIC DNA]</scope>
    <source>
        <tissue evidence="3">Leaves</tissue>
    </source>
</reference>
<feature type="domain" description="FAR1" evidence="2">
    <location>
        <begin position="50"/>
        <end position="136"/>
    </location>
</feature>
<accession>A0ABU6QIF0</accession>
<dbReference type="InterPro" id="IPR004330">
    <property type="entry name" value="FAR1_DNA_bnd_dom"/>
</dbReference>
<dbReference type="Proteomes" id="UP001341840">
    <property type="component" value="Unassembled WGS sequence"/>
</dbReference>
<feature type="region of interest" description="Disordered" evidence="1">
    <location>
        <begin position="1"/>
        <end position="26"/>
    </location>
</feature>
<evidence type="ECO:0000256" key="1">
    <source>
        <dbReference type="SAM" id="MobiDB-lite"/>
    </source>
</evidence>
<evidence type="ECO:0000313" key="3">
    <source>
        <dbReference type="EMBL" id="MED6111721.1"/>
    </source>
</evidence>
<evidence type="ECO:0000259" key="2">
    <source>
        <dbReference type="Pfam" id="PF03101"/>
    </source>
</evidence>
<keyword evidence="4" id="KW-1185">Reference proteome</keyword>
<dbReference type="PANTHER" id="PTHR46328">
    <property type="entry name" value="FAR-RED IMPAIRED RESPONSIVE (FAR1) FAMILY PROTEIN-RELATED"/>
    <property type="match status" value="1"/>
</dbReference>
<gene>
    <name evidence="3" type="ORF">PIB30_054950</name>
</gene>
<proteinExistence type="predicted"/>